<dbReference type="SUPFAM" id="SSF81606">
    <property type="entry name" value="PP2C-like"/>
    <property type="match status" value="1"/>
</dbReference>
<protein>
    <submittedName>
        <fullName evidence="3">Serine/threonine-protein phosphatase</fullName>
    </submittedName>
</protein>
<dbReference type="CDD" id="cd00143">
    <property type="entry name" value="PP2Cc"/>
    <property type="match status" value="1"/>
</dbReference>
<dbReference type="KEGG" id="msf:IT882_02260"/>
<dbReference type="InterPro" id="IPR001932">
    <property type="entry name" value="PPM-type_phosphatase-like_dom"/>
</dbReference>
<evidence type="ECO:0000313" key="4">
    <source>
        <dbReference type="Proteomes" id="UP000594480"/>
    </source>
</evidence>
<evidence type="ECO:0000259" key="2">
    <source>
        <dbReference type="PROSITE" id="PS51746"/>
    </source>
</evidence>
<gene>
    <name evidence="3" type="ORF">IT882_02260</name>
</gene>
<evidence type="ECO:0000256" key="1">
    <source>
        <dbReference type="SAM" id="MobiDB-lite"/>
    </source>
</evidence>
<dbReference type="EMBL" id="CP064760">
    <property type="protein sequence ID" value="QPE04967.1"/>
    <property type="molecule type" value="Genomic_DNA"/>
</dbReference>
<dbReference type="Proteomes" id="UP000594480">
    <property type="component" value="Chromosome"/>
</dbReference>
<dbReference type="InterPro" id="IPR036457">
    <property type="entry name" value="PPM-type-like_dom_sf"/>
</dbReference>
<dbReference type="AlphaFoldDB" id="A0A7S8RI23"/>
<accession>A0A7S8RI23</accession>
<evidence type="ECO:0000313" key="3">
    <source>
        <dbReference type="EMBL" id="QPE04967.1"/>
    </source>
</evidence>
<keyword evidence="4" id="KW-1185">Reference proteome</keyword>
<dbReference type="PROSITE" id="PS51746">
    <property type="entry name" value="PPM_2"/>
    <property type="match status" value="1"/>
</dbReference>
<feature type="domain" description="PPM-type phosphatase" evidence="2">
    <location>
        <begin position="1"/>
        <end position="128"/>
    </location>
</feature>
<dbReference type="Gene3D" id="3.60.40.10">
    <property type="entry name" value="PPM-type phosphatase domain"/>
    <property type="match status" value="1"/>
</dbReference>
<sequence>MLNIGDSRTYRLYEGELEQISVDHSAVQALVESGQISQDAAETHPERNVVTRAVGAGSAGVPDYWLLPARVGDRLMICSDGLPKELGFGEIRTALLAEASPQAAATRLLHEALVHGGRDNVTVVVVDAHGALAPDDEQTLPIAGTAPRVSDDTAPRPGMEASAC</sequence>
<dbReference type="RefSeq" id="WP_195692988.1">
    <property type="nucleotide sequence ID" value="NZ_CP064760.1"/>
</dbReference>
<feature type="region of interest" description="Disordered" evidence="1">
    <location>
        <begin position="136"/>
        <end position="164"/>
    </location>
</feature>
<proteinExistence type="predicted"/>
<name>A0A7S8RI23_9MICO</name>
<organism evidence="3 4">
    <name type="scientific">Microbacterium schleiferi</name>
    <dbReference type="NCBI Taxonomy" id="69362"/>
    <lineage>
        <taxon>Bacteria</taxon>
        <taxon>Bacillati</taxon>
        <taxon>Actinomycetota</taxon>
        <taxon>Actinomycetes</taxon>
        <taxon>Micrococcales</taxon>
        <taxon>Microbacteriaceae</taxon>
        <taxon>Microbacterium</taxon>
    </lineage>
</organism>
<reference evidence="3 4" key="1">
    <citation type="submission" date="2020-11" db="EMBL/GenBank/DDBJ databases">
        <title>Amino acid is mineralized and recycled by bacteria in oceanic microbiome.</title>
        <authorList>
            <person name="Zheng L.Y."/>
        </authorList>
    </citation>
    <scope>NUCLEOTIDE SEQUENCE [LARGE SCALE GENOMIC DNA]</scope>
    <source>
        <strain evidence="3 4">A32-1</strain>
    </source>
</reference>